<comment type="caution">
    <text evidence="2">The sequence shown here is derived from an EMBL/GenBank/DDBJ whole genome shotgun (WGS) entry which is preliminary data.</text>
</comment>
<dbReference type="PROSITE" id="PS51257">
    <property type="entry name" value="PROKAR_LIPOPROTEIN"/>
    <property type="match status" value="1"/>
</dbReference>
<protein>
    <recommendedName>
        <fullName evidence="4">DUF4221 domain-containing protein</fullName>
    </recommendedName>
</protein>
<gene>
    <name evidence="2" type="ORF">FHS59_002214</name>
</gene>
<feature type="chain" id="PRO_5032495228" description="DUF4221 domain-containing protein" evidence="1">
    <location>
        <begin position="24"/>
        <end position="386"/>
    </location>
</feature>
<dbReference type="EMBL" id="JACIJO010000002">
    <property type="protein sequence ID" value="MBB6326586.1"/>
    <property type="molecule type" value="Genomic_DNA"/>
</dbReference>
<evidence type="ECO:0000256" key="1">
    <source>
        <dbReference type="SAM" id="SignalP"/>
    </source>
</evidence>
<dbReference type="Proteomes" id="UP000588604">
    <property type="component" value="Unassembled WGS sequence"/>
</dbReference>
<proteinExistence type="predicted"/>
<evidence type="ECO:0000313" key="2">
    <source>
        <dbReference type="EMBL" id="MBB6326586.1"/>
    </source>
</evidence>
<name>A0A841MQY5_9BACT</name>
<evidence type="ECO:0000313" key="3">
    <source>
        <dbReference type="Proteomes" id="UP000588604"/>
    </source>
</evidence>
<dbReference type="RefSeq" id="WP_184495181.1">
    <property type="nucleotide sequence ID" value="NZ_JACIJO010000002.1"/>
</dbReference>
<sequence length="386" mass="44349">MKKTNLFLVLALFVFSCSQSVDKENNKENESIEFIKKDSIKVSYIGLPKLMDVKPSIQRILFFDTQAMKFVIADFDGNVVSEFSKGRDAPDGFGFFPMAAGKFKENGSIQIVSAQGLFEYDQEGNLLNSKKIPKDDIQPFSGRFDAIQEIQFVDDKILLAGVVPRTEFNKTQPEFYDTFLQLVWVDTATGKFERFLNLEEESIFQNNMSHEPTTLSPKYEVIDDKLYVINGTDPFLNIYKNDPPYERISRIPLALKDYKLNPGEDPKKADPNAISYDPSFGNILKMAKVQDKLVISYVSGYDEQDVQLQKENKTEEDWNAFNERVSKKYKTHYLILDLDGNQLADLESPQEFDNIFVSREGDLWFFGKANPDVEEDFVKLYQVSIE</sequence>
<dbReference type="AlphaFoldDB" id="A0A841MQY5"/>
<reference evidence="2 3" key="1">
    <citation type="submission" date="2020-08" db="EMBL/GenBank/DDBJ databases">
        <title>Genomic Encyclopedia of Type Strains, Phase IV (KMG-IV): sequencing the most valuable type-strain genomes for metagenomic binning, comparative biology and taxonomic classification.</title>
        <authorList>
            <person name="Goeker M."/>
        </authorList>
    </citation>
    <scope>NUCLEOTIDE SEQUENCE [LARGE SCALE GENOMIC DNA]</scope>
    <source>
        <strain evidence="2 3">DSM 102044</strain>
    </source>
</reference>
<evidence type="ECO:0008006" key="4">
    <source>
        <dbReference type="Google" id="ProtNLM"/>
    </source>
</evidence>
<accession>A0A841MQY5</accession>
<keyword evidence="1" id="KW-0732">Signal</keyword>
<organism evidence="2 3">
    <name type="scientific">Algoriphagus iocasae</name>
    <dbReference type="NCBI Taxonomy" id="1836499"/>
    <lineage>
        <taxon>Bacteria</taxon>
        <taxon>Pseudomonadati</taxon>
        <taxon>Bacteroidota</taxon>
        <taxon>Cytophagia</taxon>
        <taxon>Cytophagales</taxon>
        <taxon>Cyclobacteriaceae</taxon>
        <taxon>Algoriphagus</taxon>
    </lineage>
</organism>
<keyword evidence="3" id="KW-1185">Reference proteome</keyword>
<feature type="signal peptide" evidence="1">
    <location>
        <begin position="1"/>
        <end position="23"/>
    </location>
</feature>